<feature type="compositionally biased region" description="Low complexity" evidence="4">
    <location>
        <begin position="153"/>
        <end position="166"/>
    </location>
</feature>
<dbReference type="AlphaFoldDB" id="A0AAN9J0Q1"/>
<evidence type="ECO:0000256" key="3">
    <source>
        <dbReference type="ARBA" id="ARBA00023242"/>
    </source>
</evidence>
<dbReference type="GO" id="GO:0003712">
    <property type="term" value="F:transcription coregulator activity"/>
    <property type="evidence" value="ECO:0007669"/>
    <property type="project" value="TreeGrafter"/>
</dbReference>
<keyword evidence="3" id="KW-0539">Nucleus</keyword>
<sequence length="166" mass="18823">MGLGFCEEKEVILVEVPAALARGFEYNVDELYREAQMRWLKLAEVMYILQNHEKYQFTEEPPQQPTSNISVLFLKLIIEIRMTAFSVDPYFCLTKGSCVSSVEMVITGGRKEMEELWEKHTNALRAYDHIVLVHYRETSEGKSSSGPGAQVVSPISSSAFSPSLEH</sequence>
<dbReference type="PANTHER" id="PTHR23335">
    <property type="entry name" value="CALMODULIN-BINDING TRANSCRIPTION ACTIVATOR CAMTA"/>
    <property type="match status" value="1"/>
</dbReference>
<keyword evidence="2" id="KW-0804">Transcription</keyword>
<dbReference type="GO" id="GO:0005634">
    <property type="term" value="C:nucleus"/>
    <property type="evidence" value="ECO:0007669"/>
    <property type="project" value="UniProtKB-SubCell"/>
</dbReference>
<organism evidence="6 7">
    <name type="scientific">Crotalaria pallida</name>
    <name type="common">Smooth rattlebox</name>
    <name type="synonym">Crotalaria striata</name>
    <dbReference type="NCBI Taxonomy" id="3830"/>
    <lineage>
        <taxon>Eukaryota</taxon>
        <taxon>Viridiplantae</taxon>
        <taxon>Streptophyta</taxon>
        <taxon>Embryophyta</taxon>
        <taxon>Tracheophyta</taxon>
        <taxon>Spermatophyta</taxon>
        <taxon>Magnoliopsida</taxon>
        <taxon>eudicotyledons</taxon>
        <taxon>Gunneridae</taxon>
        <taxon>Pentapetalae</taxon>
        <taxon>rosids</taxon>
        <taxon>fabids</taxon>
        <taxon>Fabales</taxon>
        <taxon>Fabaceae</taxon>
        <taxon>Papilionoideae</taxon>
        <taxon>50 kb inversion clade</taxon>
        <taxon>genistoids sensu lato</taxon>
        <taxon>core genistoids</taxon>
        <taxon>Crotalarieae</taxon>
        <taxon>Crotalaria</taxon>
    </lineage>
</organism>
<name>A0AAN9J0Q1_CROPI</name>
<proteinExistence type="predicted"/>
<dbReference type="GO" id="GO:0003690">
    <property type="term" value="F:double-stranded DNA binding"/>
    <property type="evidence" value="ECO:0007669"/>
    <property type="project" value="TreeGrafter"/>
</dbReference>
<evidence type="ECO:0000256" key="2">
    <source>
        <dbReference type="ARBA" id="ARBA00023163"/>
    </source>
</evidence>
<keyword evidence="7" id="KW-1185">Reference proteome</keyword>
<dbReference type="GO" id="GO:0006357">
    <property type="term" value="P:regulation of transcription by RNA polymerase II"/>
    <property type="evidence" value="ECO:0007669"/>
    <property type="project" value="TreeGrafter"/>
</dbReference>
<dbReference type="SMART" id="SM01076">
    <property type="entry name" value="CG-1"/>
    <property type="match status" value="1"/>
</dbReference>
<feature type="domain" description="CG-1" evidence="5">
    <location>
        <begin position="31"/>
        <end position="139"/>
    </location>
</feature>
<comment type="caution">
    <text evidence="6">The sequence shown here is derived from an EMBL/GenBank/DDBJ whole genome shotgun (WGS) entry which is preliminary data.</text>
</comment>
<gene>
    <name evidence="6" type="ORF">RIF29_03923</name>
</gene>
<comment type="subcellular location">
    <subcellularLocation>
        <location evidence="1">Nucleus</location>
    </subcellularLocation>
</comment>
<reference evidence="6 7" key="1">
    <citation type="submission" date="2024-01" db="EMBL/GenBank/DDBJ databases">
        <title>The genomes of 5 underutilized Papilionoideae crops provide insights into root nodulation and disease resistanc.</title>
        <authorList>
            <person name="Yuan L."/>
        </authorList>
    </citation>
    <scope>NUCLEOTIDE SEQUENCE [LARGE SCALE GENOMIC DNA]</scope>
    <source>
        <strain evidence="6">ZHUSHIDOU_FW_LH</strain>
        <tissue evidence="6">Leaf</tissue>
    </source>
</reference>
<dbReference type="InterPro" id="IPR005559">
    <property type="entry name" value="CG-1_dom"/>
</dbReference>
<evidence type="ECO:0000256" key="1">
    <source>
        <dbReference type="ARBA" id="ARBA00004123"/>
    </source>
</evidence>
<dbReference type="PANTHER" id="PTHR23335:SF1">
    <property type="entry name" value="CALMODULIN-BINDING TRANSCRIPTION ACTIVATOR, ISOFORM F"/>
    <property type="match status" value="1"/>
</dbReference>
<protein>
    <recommendedName>
        <fullName evidence="5">CG-1 domain-containing protein</fullName>
    </recommendedName>
</protein>
<accession>A0AAN9J0Q1</accession>
<feature type="region of interest" description="Disordered" evidence="4">
    <location>
        <begin position="139"/>
        <end position="166"/>
    </location>
</feature>
<dbReference type="EMBL" id="JAYWIO010000001">
    <property type="protein sequence ID" value="KAK7289897.1"/>
    <property type="molecule type" value="Genomic_DNA"/>
</dbReference>
<evidence type="ECO:0000259" key="5">
    <source>
        <dbReference type="SMART" id="SM01076"/>
    </source>
</evidence>
<dbReference type="Proteomes" id="UP001372338">
    <property type="component" value="Unassembled WGS sequence"/>
</dbReference>
<evidence type="ECO:0000256" key="4">
    <source>
        <dbReference type="SAM" id="MobiDB-lite"/>
    </source>
</evidence>
<evidence type="ECO:0000313" key="7">
    <source>
        <dbReference type="Proteomes" id="UP001372338"/>
    </source>
</evidence>
<dbReference type="Pfam" id="PF03859">
    <property type="entry name" value="CG-1"/>
    <property type="match status" value="1"/>
</dbReference>
<evidence type="ECO:0000313" key="6">
    <source>
        <dbReference type="EMBL" id="KAK7289897.1"/>
    </source>
</evidence>